<name>A0A4U1C5T9_9SPHI</name>
<dbReference type="Pfam" id="PF07949">
    <property type="entry name" value="YbbR"/>
    <property type="match status" value="1"/>
</dbReference>
<gene>
    <name evidence="2" type="ORF">FA045_10715</name>
</gene>
<proteinExistence type="predicted"/>
<comment type="caution">
    <text evidence="2">The sequence shown here is derived from an EMBL/GenBank/DDBJ whole genome shotgun (WGS) entry which is preliminary data.</text>
</comment>
<keyword evidence="1" id="KW-0472">Membrane</keyword>
<dbReference type="RefSeq" id="WP_136877072.1">
    <property type="nucleotide sequence ID" value="NZ_SWBO01000005.1"/>
</dbReference>
<dbReference type="PANTHER" id="PTHR37804:SF1">
    <property type="entry name" value="CDAA REGULATORY PROTEIN CDAR"/>
    <property type="match status" value="1"/>
</dbReference>
<accession>A0A4U1C5T9</accession>
<dbReference type="Gene3D" id="2.170.120.40">
    <property type="entry name" value="YbbR-like domain"/>
    <property type="match status" value="1"/>
</dbReference>
<keyword evidence="3" id="KW-1185">Reference proteome</keyword>
<protein>
    <submittedName>
        <fullName evidence="2">YbbR-like domain-containing protein</fullName>
    </submittedName>
</protein>
<dbReference type="InterPro" id="IPR012505">
    <property type="entry name" value="YbbR"/>
</dbReference>
<dbReference type="Gene3D" id="2.170.120.30">
    <property type="match status" value="1"/>
</dbReference>
<sequence>MPFIKLTKVERKRFLVFISCFICALAAWLFMALNGKYKYIAKTELIYKDEPQNKAFKPLQPDVVDLAVEGTGWQLLFSRLRINPQSITVSLEGLNRRNFILFSEQMDQVNRQLETSQKIIAIKPDTLYFDFSKRTNKRVPIKLTSQLTFVNQYGISSPIILKPAYVNISGPQEELSKISEWATDTLKLSNLQQTTNARIAIRENYSNNISIYPSSVGVVIPVDEFTEKTVEVPLKIINNIDYDDVKLFPKKVQVTFLVALASYQEVDEDFIEAVVDINEWKKLKHSKLTVKINRLPTYCKLIKVFPDKINFIIEK</sequence>
<evidence type="ECO:0000313" key="3">
    <source>
        <dbReference type="Proteomes" id="UP000310477"/>
    </source>
</evidence>
<dbReference type="AlphaFoldDB" id="A0A4U1C5T9"/>
<dbReference type="Proteomes" id="UP000310477">
    <property type="component" value="Unassembled WGS sequence"/>
</dbReference>
<keyword evidence="1" id="KW-1133">Transmembrane helix</keyword>
<organism evidence="2 3">
    <name type="scientific">Pedobacter cryotolerans</name>
    <dbReference type="NCBI Taxonomy" id="2571270"/>
    <lineage>
        <taxon>Bacteria</taxon>
        <taxon>Pseudomonadati</taxon>
        <taxon>Bacteroidota</taxon>
        <taxon>Sphingobacteriia</taxon>
        <taxon>Sphingobacteriales</taxon>
        <taxon>Sphingobacteriaceae</taxon>
        <taxon>Pedobacter</taxon>
    </lineage>
</organism>
<dbReference type="PANTHER" id="PTHR37804">
    <property type="entry name" value="CDAA REGULATORY PROTEIN CDAR"/>
    <property type="match status" value="1"/>
</dbReference>
<feature type="transmembrane region" description="Helical" evidence="1">
    <location>
        <begin position="14"/>
        <end position="33"/>
    </location>
</feature>
<keyword evidence="1" id="KW-0812">Transmembrane</keyword>
<dbReference type="OrthoDB" id="1115707at2"/>
<dbReference type="EMBL" id="SWBO01000005">
    <property type="protein sequence ID" value="TKB99908.1"/>
    <property type="molecule type" value="Genomic_DNA"/>
</dbReference>
<evidence type="ECO:0000256" key="1">
    <source>
        <dbReference type="SAM" id="Phobius"/>
    </source>
</evidence>
<evidence type="ECO:0000313" key="2">
    <source>
        <dbReference type="EMBL" id="TKB99908.1"/>
    </source>
</evidence>
<dbReference type="InterPro" id="IPR053154">
    <property type="entry name" value="c-di-AMP_regulator"/>
</dbReference>
<reference evidence="2 3" key="1">
    <citation type="submission" date="2019-04" db="EMBL/GenBank/DDBJ databases">
        <title>Pedobacter sp. AR-2-6 sp. nov., isolated from Arctic soil.</title>
        <authorList>
            <person name="Dahal R.H."/>
            <person name="Kim D.-U."/>
        </authorList>
    </citation>
    <scope>NUCLEOTIDE SEQUENCE [LARGE SCALE GENOMIC DNA]</scope>
    <source>
        <strain evidence="2 3">AR-2-6</strain>
    </source>
</reference>